<dbReference type="NCBIfam" id="TIGR03700">
    <property type="entry name" value="mena_SCO4494"/>
    <property type="match status" value="1"/>
</dbReference>
<dbReference type="UniPathway" id="UPA00079"/>
<dbReference type="CDD" id="cd01335">
    <property type="entry name" value="Radical_SAM"/>
    <property type="match status" value="1"/>
</dbReference>
<feature type="binding site" evidence="6 7">
    <location>
        <position position="80"/>
    </location>
    <ligand>
        <name>[4Fe-4S] cluster</name>
        <dbReference type="ChEBI" id="CHEBI:49883"/>
        <note>4Fe-4S-S-AdoMet</note>
    </ligand>
</feature>
<dbReference type="SFLD" id="SFLDS00029">
    <property type="entry name" value="Radical_SAM"/>
    <property type="match status" value="1"/>
</dbReference>
<dbReference type="InterPro" id="IPR007197">
    <property type="entry name" value="rSAM"/>
</dbReference>
<comment type="pathway">
    <text evidence="6">Quinol/quinone metabolism; menaquinone biosynthesis.</text>
</comment>
<dbReference type="HAMAP" id="MF_00993">
    <property type="entry name" value="MqnE"/>
    <property type="match status" value="1"/>
</dbReference>
<gene>
    <name evidence="6" type="primary">mqnE</name>
    <name evidence="10" type="ORF">AY601_1708</name>
</gene>
<keyword evidence="5 6" id="KW-0411">Iron-sulfur</keyword>
<evidence type="ECO:0000256" key="3">
    <source>
        <dbReference type="ARBA" id="ARBA00022723"/>
    </source>
</evidence>
<dbReference type="EC" id="2.5.1.120" evidence="6"/>
<keyword evidence="2 6" id="KW-0949">S-adenosyl-L-methionine</keyword>
<dbReference type="GO" id="GO:0051539">
    <property type="term" value="F:4 iron, 4 sulfur cluster binding"/>
    <property type="evidence" value="ECO:0007669"/>
    <property type="project" value="UniProtKB-KW"/>
</dbReference>
<dbReference type="Gene3D" id="3.20.20.70">
    <property type="entry name" value="Aldolase class I"/>
    <property type="match status" value="1"/>
</dbReference>
<keyword evidence="6" id="KW-0474">Menaquinone biosynthesis</keyword>
<comment type="cofactor">
    <cofactor evidence="6 7">
        <name>[4Fe-4S] cluster</name>
        <dbReference type="ChEBI" id="CHEBI:49883"/>
    </cofactor>
    <text evidence="6 7">Binds 1 [4Fe-4S] cluster. The cluster is coordinated with 3 cysteines and an exchangeable S-adenosyl-L-methionine.</text>
</comment>
<dbReference type="InterPro" id="IPR045567">
    <property type="entry name" value="CofH/MnqC-like_C"/>
</dbReference>
<dbReference type="Pfam" id="PF04055">
    <property type="entry name" value="Radical_SAM"/>
    <property type="match status" value="1"/>
</dbReference>
<comment type="catalytic activity">
    <reaction evidence="6">
        <text>3-[(1-carboxyvinyl)-oxy]benzoate + S-adenosyl-L-methionine + H2O = 6-amino-6-deoxyfutalosine + hydrogencarbonate + L-methionine + H(+)</text>
        <dbReference type="Rhea" id="RHEA:33075"/>
        <dbReference type="ChEBI" id="CHEBI:15377"/>
        <dbReference type="ChEBI" id="CHEBI:15378"/>
        <dbReference type="ChEBI" id="CHEBI:17544"/>
        <dbReference type="ChEBI" id="CHEBI:57844"/>
        <dbReference type="ChEBI" id="CHEBI:59789"/>
        <dbReference type="ChEBI" id="CHEBI:64286"/>
        <dbReference type="ChEBI" id="CHEBI:76981"/>
        <dbReference type="EC" id="2.5.1.120"/>
    </reaction>
</comment>
<feature type="binding site" evidence="6 7">
    <location>
        <position position="87"/>
    </location>
    <ligand>
        <name>[4Fe-4S] cluster</name>
        <dbReference type="ChEBI" id="CHEBI:49883"/>
        <note>4Fe-4S-S-AdoMet</note>
    </ligand>
</feature>
<evidence type="ECO:0000256" key="4">
    <source>
        <dbReference type="ARBA" id="ARBA00023004"/>
    </source>
</evidence>
<dbReference type="AlphaFoldDB" id="A0A127VBR7"/>
<feature type="binding site" evidence="8">
    <location>
        <position position="193"/>
    </location>
    <ligand>
        <name>S-adenosyl-L-methionine</name>
        <dbReference type="ChEBI" id="CHEBI:59789"/>
    </ligand>
</feature>
<dbReference type="OrthoDB" id="9802027at2"/>
<comment type="similarity">
    <text evidence="6">Belongs to the radical SAM superfamily. MqnE family.</text>
</comment>
<dbReference type="InterPro" id="IPR034405">
    <property type="entry name" value="F420"/>
</dbReference>
<evidence type="ECO:0000313" key="10">
    <source>
        <dbReference type="EMBL" id="AMP98621.1"/>
    </source>
</evidence>
<dbReference type="PATRIC" id="fig|188932.3.peg.1776"/>
<dbReference type="InterPro" id="IPR022432">
    <property type="entry name" value="MqnE"/>
</dbReference>
<keyword evidence="3 6" id="KW-0479">Metal-binding</keyword>
<evidence type="ECO:0000256" key="8">
    <source>
        <dbReference type="PIRSR" id="PIRSR004762-2"/>
    </source>
</evidence>
<evidence type="ECO:0000256" key="5">
    <source>
        <dbReference type="ARBA" id="ARBA00023014"/>
    </source>
</evidence>
<dbReference type="GO" id="GO:0005506">
    <property type="term" value="F:iron ion binding"/>
    <property type="evidence" value="ECO:0007669"/>
    <property type="project" value="UniProtKB-UniRule"/>
</dbReference>
<dbReference type="PANTHER" id="PTHR43076:SF7">
    <property type="entry name" value="AMINODEOXYFUTALOSINE SYNTHASE"/>
    <property type="match status" value="1"/>
</dbReference>
<dbReference type="NCBIfam" id="TIGR00423">
    <property type="entry name" value="CofH family radical SAM protein"/>
    <property type="match status" value="1"/>
</dbReference>
<dbReference type="SFLD" id="SFLDG01389">
    <property type="entry name" value="menaquinone_synthsis_involved"/>
    <property type="match status" value="1"/>
</dbReference>
<comment type="function">
    <text evidence="6">Radical SAM enzyme that catalyzes the addition of the adenosyl radical to the double bond of 3-[(1-carboxyvinyl)oxy]benzoate, leading to aminodeoxyfutalosine (AFL), a key intermediate in the formation of menaquinone (MK, vitamin K2) from chorismate.</text>
</comment>
<dbReference type="InterPro" id="IPR020050">
    <property type="entry name" value="FO_synthase_su2"/>
</dbReference>
<feature type="domain" description="Radical SAM core" evidence="9">
    <location>
        <begin position="66"/>
        <end position="300"/>
    </location>
</feature>
<feature type="binding site" evidence="8">
    <location>
        <position position="86"/>
    </location>
    <ligand>
        <name>S-adenosyl-L-methionine</name>
        <dbReference type="ChEBI" id="CHEBI:59789"/>
    </ligand>
</feature>
<dbReference type="Pfam" id="PF19288">
    <property type="entry name" value="CofH_C"/>
    <property type="match status" value="1"/>
</dbReference>
<dbReference type="Proteomes" id="UP000071561">
    <property type="component" value="Chromosome"/>
</dbReference>
<dbReference type="SFLD" id="SFLDF00343">
    <property type="entry name" value="aminofutalosine_synthase_(mqnE"/>
    <property type="match status" value="1"/>
</dbReference>
<keyword evidence="1 6" id="KW-0004">4Fe-4S</keyword>
<evidence type="ECO:0000256" key="7">
    <source>
        <dbReference type="PIRSR" id="PIRSR004762-1"/>
    </source>
</evidence>
<name>A0A127VBR7_9SPHI</name>
<dbReference type="SMART" id="SM00729">
    <property type="entry name" value="Elp3"/>
    <property type="match status" value="1"/>
</dbReference>
<dbReference type="EMBL" id="CP014504">
    <property type="protein sequence ID" value="AMP98621.1"/>
    <property type="molecule type" value="Genomic_DNA"/>
</dbReference>
<dbReference type="GO" id="GO:0102573">
    <property type="term" value="F:aminodeoxyfutalosine synthase activity"/>
    <property type="evidence" value="ECO:0007669"/>
    <property type="project" value="UniProtKB-EC"/>
</dbReference>
<accession>A0A127VBR7</accession>
<evidence type="ECO:0000259" key="9">
    <source>
        <dbReference type="PROSITE" id="PS51918"/>
    </source>
</evidence>
<dbReference type="KEGG" id="pcm:AY601_1708"/>
<evidence type="ECO:0000256" key="1">
    <source>
        <dbReference type="ARBA" id="ARBA00022485"/>
    </source>
</evidence>
<evidence type="ECO:0000256" key="2">
    <source>
        <dbReference type="ARBA" id="ARBA00022691"/>
    </source>
</evidence>
<dbReference type="InterPro" id="IPR006638">
    <property type="entry name" value="Elp3/MiaA/NifB-like_rSAM"/>
</dbReference>
<evidence type="ECO:0000313" key="11">
    <source>
        <dbReference type="Proteomes" id="UP000071561"/>
    </source>
</evidence>
<dbReference type="SFLD" id="SFLDG01064">
    <property type="entry name" value="F420__menaquinone_cofactor_bio"/>
    <property type="match status" value="1"/>
</dbReference>
<protein>
    <recommendedName>
        <fullName evidence="6">Aminodeoxyfutalosine synthase</fullName>
        <shortName evidence="6">AFL synthase</shortName>
        <shortName evidence="6">Aminofutalosine synthase</shortName>
        <ecNumber evidence="6">2.5.1.120</ecNumber>
    </recommendedName>
    <alternativeName>
        <fullName evidence="6">Menaquinone biosynthetic enzyme MqnE</fullName>
    </alternativeName>
</protein>
<dbReference type="GO" id="GO:0044689">
    <property type="term" value="F:7,8-didemethyl-8-hydroxy-5-deazariboflavin synthase activity"/>
    <property type="evidence" value="ECO:0007669"/>
    <property type="project" value="TreeGrafter"/>
</dbReference>
<dbReference type="GO" id="GO:0009234">
    <property type="term" value="P:menaquinone biosynthetic process"/>
    <property type="evidence" value="ECO:0007669"/>
    <property type="project" value="UniProtKB-UniRule"/>
</dbReference>
<proteinExistence type="inferred from homology"/>
<feature type="binding site" evidence="6 7">
    <location>
        <position position="84"/>
    </location>
    <ligand>
        <name>[4Fe-4S] cluster</name>
        <dbReference type="ChEBI" id="CHEBI:49883"/>
        <note>4Fe-4S-S-AdoMet</note>
    </ligand>
</feature>
<keyword evidence="4 6" id="KW-0408">Iron</keyword>
<reference evidence="10 11" key="1">
    <citation type="submission" date="2016-03" db="EMBL/GenBank/DDBJ databases">
        <title>Complete genome sequence of Pedobacter cryoconitis PAMC 27485.</title>
        <authorList>
            <person name="Lee J."/>
            <person name="Kim O.-S."/>
        </authorList>
    </citation>
    <scope>NUCLEOTIDE SEQUENCE [LARGE SCALE GENOMIC DNA]</scope>
    <source>
        <strain evidence="10 11">PAMC 27485</strain>
    </source>
</reference>
<dbReference type="RefSeq" id="WP_068399178.1">
    <property type="nucleotide sequence ID" value="NZ_CP014504.1"/>
</dbReference>
<dbReference type="PIRSF" id="PIRSF004762">
    <property type="entry name" value="CHP00423"/>
    <property type="match status" value="1"/>
</dbReference>
<evidence type="ECO:0000256" key="6">
    <source>
        <dbReference type="HAMAP-Rule" id="MF_00993"/>
    </source>
</evidence>
<dbReference type="PANTHER" id="PTHR43076">
    <property type="entry name" value="FO SYNTHASE (COFH)"/>
    <property type="match status" value="1"/>
</dbReference>
<dbReference type="InterPro" id="IPR058240">
    <property type="entry name" value="rSAM_sf"/>
</dbReference>
<keyword evidence="11" id="KW-1185">Reference proteome</keyword>
<sequence length="397" mass="46069">MDTTAKLTFILDNADLSQELRGIALKVQQKERITFDEGVYLYEHAELGFLGVLANYIREQKHGDKTYFNRNFHIEPTNVCIYTCNFCSYSRLIKNKEDGWEMSVDGMMDILKKYDNEPVTEVHVTGGVVPKQNLEFYADFFRSVKAHRPSLHIKALTPVECFYIFKKAKLSHYDGLKYFKEAGLDSMPGGGAEIFHPEVREKIANDKCTAEQWLDIHEQAHKLGLKTNATMLYGHIEEFKHRVDHMERLRQLQDKTGGFQAFIPLKFRNQNNQMEHVPEVSVVEDLRNYAIARIYLDNFDHIKAYWAMISRQTAQLSLNFGVDDIDGTLDDTTKIYSMAGAEEQTPGMSTRELANLIKQVHRQPIERDTFYNVVTDYTDFVFEEDVKPQYYKLPVIN</sequence>
<dbReference type="InterPro" id="IPR013785">
    <property type="entry name" value="Aldolase_TIM"/>
</dbReference>
<dbReference type="SUPFAM" id="SSF102114">
    <property type="entry name" value="Radical SAM enzymes"/>
    <property type="match status" value="1"/>
</dbReference>
<dbReference type="PROSITE" id="PS51918">
    <property type="entry name" value="RADICAL_SAM"/>
    <property type="match status" value="1"/>
</dbReference>
<organism evidence="10 11">
    <name type="scientific">Pedobacter cryoconitis</name>
    <dbReference type="NCBI Taxonomy" id="188932"/>
    <lineage>
        <taxon>Bacteria</taxon>
        <taxon>Pseudomonadati</taxon>
        <taxon>Bacteroidota</taxon>
        <taxon>Sphingobacteriia</taxon>
        <taxon>Sphingobacteriales</taxon>
        <taxon>Sphingobacteriaceae</taxon>
        <taxon>Pedobacter</taxon>
    </lineage>
</organism>
<keyword evidence="6" id="KW-0808">Transferase</keyword>